<dbReference type="InterPro" id="IPR051124">
    <property type="entry name" value="Phosphate_Transport_Permease"/>
</dbReference>
<feature type="transmembrane region" description="Helical" evidence="9">
    <location>
        <begin position="44"/>
        <end position="67"/>
    </location>
</feature>
<dbReference type="InterPro" id="IPR011864">
    <property type="entry name" value="Phosphate_PstC"/>
</dbReference>
<evidence type="ECO:0000256" key="8">
    <source>
        <dbReference type="ARBA" id="ARBA00023136"/>
    </source>
</evidence>
<name>A0ABV2XWL8_9ACTN</name>
<evidence type="ECO:0000313" key="13">
    <source>
        <dbReference type="EMBL" id="MEU2268177.1"/>
    </source>
</evidence>
<comment type="similarity">
    <text evidence="2 10">Belongs to the binding-protein-dependent transport system permease family. CysTW subfamily.</text>
</comment>
<dbReference type="PANTHER" id="PTHR30425">
    <property type="entry name" value="PHOSPHATE TRANSPORT SYSTEM PERMEASE PROTEIN PST"/>
    <property type="match status" value="1"/>
</dbReference>
<evidence type="ECO:0000256" key="7">
    <source>
        <dbReference type="ARBA" id="ARBA00022989"/>
    </source>
</evidence>
<evidence type="ECO:0000256" key="4">
    <source>
        <dbReference type="ARBA" id="ARBA00022475"/>
    </source>
</evidence>
<proteinExistence type="inferred from homology"/>
<evidence type="ECO:0000256" key="2">
    <source>
        <dbReference type="ARBA" id="ARBA00007069"/>
    </source>
</evidence>
<feature type="domain" description="ABC transmembrane type-1" evidence="12">
    <location>
        <begin position="94"/>
        <end position="319"/>
    </location>
</feature>
<evidence type="ECO:0000256" key="5">
    <source>
        <dbReference type="ARBA" id="ARBA00022592"/>
    </source>
</evidence>
<keyword evidence="6 9" id="KW-0812">Transmembrane</keyword>
<keyword evidence="14" id="KW-1185">Reference proteome</keyword>
<dbReference type="Gene3D" id="1.10.3720.10">
    <property type="entry name" value="MetI-like"/>
    <property type="match status" value="1"/>
</dbReference>
<evidence type="ECO:0000256" key="1">
    <source>
        <dbReference type="ARBA" id="ARBA00004651"/>
    </source>
</evidence>
<keyword evidence="8 9" id="KW-0472">Membrane</keyword>
<keyword evidence="4 10" id="KW-1003">Cell membrane</keyword>
<sequence>MDISTENKPAPPTPQPSQTEQKRAARGATRPGDRVFLALSRGSGIFLLVVMAAIAVFLTLRAVNAISKDEANFFTTFEWNPTGDPPVFGIAVLAFGTVVSSIIALAIAVPISIGIALFITHYAPRKLGGPIAYVIDLLAAVPSIVYGLWGALVLVPNLDGLYGWLDQYLGWTGIFEWNGGAPRSLFTVGILLAIMILPIITNVSREIFRQVPQMHEEAALALGATRWEVIRMSVLPYGRSGIISASMLGLGRALGETMAVAMVLSPIMDINASLLDPGGGTFAQNIASKFNEATENGRDALIASGLVLFVITLLVNGTARLIIERRKEFSGANA</sequence>
<feature type="transmembrane region" description="Helical" evidence="9">
    <location>
        <begin position="131"/>
        <end position="155"/>
    </location>
</feature>
<evidence type="ECO:0000256" key="9">
    <source>
        <dbReference type="RuleBase" id="RU363032"/>
    </source>
</evidence>
<dbReference type="EMBL" id="JBEYBN010000022">
    <property type="protein sequence ID" value="MEU2268177.1"/>
    <property type="molecule type" value="Genomic_DNA"/>
</dbReference>
<dbReference type="CDD" id="cd06261">
    <property type="entry name" value="TM_PBP2"/>
    <property type="match status" value="1"/>
</dbReference>
<dbReference type="InterPro" id="IPR035906">
    <property type="entry name" value="MetI-like_sf"/>
</dbReference>
<dbReference type="Proteomes" id="UP001550603">
    <property type="component" value="Unassembled WGS sequence"/>
</dbReference>
<protein>
    <recommendedName>
        <fullName evidence="10">Phosphate transport system permease protein</fullName>
    </recommendedName>
</protein>
<keyword evidence="3 9" id="KW-0813">Transport</keyword>
<reference evidence="13 14" key="1">
    <citation type="submission" date="2024-06" db="EMBL/GenBank/DDBJ databases">
        <title>The Natural Products Discovery Center: Release of the First 8490 Sequenced Strains for Exploring Actinobacteria Biosynthetic Diversity.</title>
        <authorList>
            <person name="Kalkreuter E."/>
            <person name="Kautsar S.A."/>
            <person name="Yang D."/>
            <person name="Bader C.D."/>
            <person name="Teijaro C.N."/>
            <person name="Fluegel L."/>
            <person name="Davis C.M."/>
            <person name="Simpson J.R."/>
            <person name="Lauterbach L."/>
            <person name="Steele A.D."/>
            <person name="Gui C."/>
            <person name="Meng S."/>
            <person name="Li G."/>
            <person name="Viehrig K."/>
            <person name="Ye F."/>
            <person name="Su P."/>
            <person name="Kiefer A.F."/>
            <person name="Nichols A."/>
            <person name="Cepeda A.J."/>
            <person name="Yan W."/>
            <person name="Fan B."/>
            <person name="Jiang Y."/>
            <person name="Adhikari A."/>
            <person name="Zheng C.-J."/>
            <person name="Schuster L."/>
            <person name="Cowan T.M."/>
            <person name="Smanski M.J."/>
            <person name="Chevrette M.G."/>
            <person name="De Carvalho L.P.S."/>
            <person name="Shen B."/>
        </authorList>
    </citation>
    <scope>NUCLEOTIDE SEQUENCE [LARGE SCALE GENOMIC DNA]</scope>
    <source>
        <strain evidence="13 14">NPDC019583</strain>
    </source>
</reference>
<evidence type="ECO:0000256" key="10">
    <source>
        <dbReference type="RuleBase" id="RU363054"/>
    </source>
</evidence>
<dbReference type="RefSeq" id="WP_031112985.1">
    <property type="nucleotide sequence ID" value="NZ_JBEYBN010000022.1"/>
</dbReference>
<feature type="transmembrane region" description="Helical" evidence="9">
    <location>
        <begin position="87"/>
        <end position="119"/>
    </location>
</feature>
<comment type="caution">
    <text evidence="10">Lacks conserved residue(s) required for the propagation of feature annotation.</text>
</comment>
<comment type="subcellular location">
    <subcellularLocation>
        <location evidence="1 9">Cell membrane</location>
        <topology evidence="1 9">Multi-pass membrane protein</topology>
    </subcellularLocation>
</comment>
<dbReference type="NCBIfam" id="TIGR02138">
    <property type="entry name" value="phosphate_pstC"/>
    <property type="match status" value="1"/>
</dbReference>
<feature type="transmembrane region" description="Helical" evidence="9">
    <location>
        <begin position="185"/>
        <end position="204"/>
    </location>
</feature>
<evidence type="ECO:0000256" key="6">
    <source>
        <dbReference type="ARBA" id="ARBA00022692"/>
    </source>
</evidence>
<comment type="caution">
    <text evidence="13">The sequence shown here is derived from an EMBL/GenBank/DDBJ whole genome shotgun (WGS) entry which is preliminary data.</text>
</comment>
<dbReference type="Pfam" id="PF00528">
    <property type="entry name" value="BPD_transp_1"/>
    <property type="match status" value="1"/>
</dbReference>
<comment type="function">
    <text evidence="10">Part of the binding-protein-dependent transport system for phosphate; probably responsible for the translocation of the substrate across the membrane.</text>
</comment>
<dbReference type="PANTHER" id="PTHR30425:SF1">
    <property type="entry name" value="PHOSPHATE TRANSPORT SYSTEM PERMEASE PROTEIN PSTC"/>
    <property type="match status" value="1"/>
</dbReference>
<accession>A0ABV2XWL8</accession>
<keyword evidence="7 9" id="KW-1133">Transmembrane helix</keyword>
<feature type="transmembrane region" description="Helical" evidence="9">
    <location>
        <begin position="300"/>
        <end position="323"/>
    </location>
</feature>
<dbReference type="PROSITE" id="PS50928">
    <property type="entry name" value="ABC_TM1"/>
    <property type="match status" value="1"/>
</dbReference>
<evidence type="ECO:0000256" key="11">
    <source>
        <dbReference type="SAM" id="MobiDB-lite"/>
    </source>
</evidence>
<feature type="region of interest" description="Disordered" evidence="11">
    <location>
        <begin position="1"/>
        <end position="28"/>
    </location>
</feature>
<keyword evidence="5 10" id="KW-0592">Phosphate transport</keyword>
<evidence type="ECO:0000256" key="3">
    <source>
        <dbReference type="ARBA" id="ARBA00022448"/>
    </source>
</evidence>
<dbReference type="InterPro" id="IPR000515">
    <property type="entry name" value="MetI-like"/>
</dbReference>
<evidence type="ECO:0000313" key="14">
    <source>
        <dbReference type="Proteomes" id="UP001550603"/>
    </source>
</evidence>
<evidence type="ECO:0000259" key="12">
    <source>
        <dbReference type="PROSITE" id="PS50928"/>
    </source>
</evidence>
<dbReference type="SUPFAM" id="SSF161098">
    <property type="entry name" value="MetI-like"/>
    <property type="match status" value="1"/>
</dbReference>
<organism evidence="13 14">
    <name type="scientific">Streptomyces olindensis</name>
    <dbReference type="NCBI Taxonomy" id="358823"/>
    <lineage>
        <taxon>Bacteria</taxon>
        <taxon>Bacillati</taxon>
        <taxon>Actinomycetota</taxon>
        <taxon>Actinomycetes</taxon>
        <taxon>Kitasatosporales</taxon>
        <taxon>Streptomycetaceae</taxon>
        <taxon>Streptomyces</taxon>
    </lineage>
</organism>
<gene>
    <name evidence="13" type="primary">pstC</name>
    <name evidence="13" type="ORF">ABZ568_17570</name>
</gene>